<evidence type="ECO:0000313" key="3">
    <source>
        <dbReference type="Proteomes" id="UP000826651"/>
    </source>
</evidence>
<dbReference type="RefSeq" id="WP_223407226.1">
    <property type="nucleotide sequence ID" value="NZ_JAGSHT010000013.1"/>
</dbReference>
<feature type="transmembrane region" description="Helical" evidence="1">
    <location>
        <begin position="24"/>
        <end position="57"/>
    </location>
</feature>
<keyword evidence="1" id="KW-1133">Transmembrane helix</keyword>
<gene>
    <name evidence="2" type="ORF">KCQ71_14855</name>
</gene>
<keyword evidence="1" id="KW-0812">Transmembrane</keyword>
<dbReference type="Proteomes" id="UP000826651">
    <property type="component" value="Unassembled WGS sequence"/>
</dbReference>
<evidence type="ECO:0000256" key="1">
    <source>
        <dbReference type="SAM" id="Phobius"/>
    </source>
</evidence>
<comment type="caution">
    <text evidence="2">The sequence shown here is derived from an EMBL/GenBank/DDBJ whole genome shotgun (WGS) entry which is preliminary data.</text>
</comment>
<dbReference type="EMBL" id="JAGSHT010000013">
    <property type="protein sequence ID" value="MBZ2197440.1"/>
    <property type="molecule type" value="Genomic_DNA"/>
</dbReference>
<keyword evidence="3" id="KW-1185">Reference proteome</keyword>
<reference evidence="2 3" key="1">
    <citation type="submission" date="2021-04" db="EMBL/GenBank/DDBJ databases">
        <title>Ruania sp. nov., isolated from sandy soil of mangrove forest.</title>
        <authorList>
            <person name="Ge X."/>
            <person name="Huang R."/>
            <person name="Liu W."/>
        </authorList>
    </citation>
    <scope>NUCLEOTIDE SEQUENCE [LARGE SCALE GENOMIC DNA]</scope>
    <source>
        <strain evidence="2 3">N2-46</strain>
    </source>
</reference>
<sequence length="218" mass="23217">MTTAQTSSYTPGRTERWYGWADTIGYVAVLNALVLAFTVVGGVVLGFAPAVAAAAACSRGRIRGDAQPLLRTFASTWRGQLRRANLLQAPGWLLLTILGLNLTAFWGEPGRTALVVALVAAAALTVTHQLLVITMDAHYDLRARDCLRLAFAFALRFPGVPLLLAATTTLVAAVTAWLPGLLPTVSIGVWLYLCTALCLSFFAANDRQVEADPSSTTV</sequence>
<organism evidence="2 3">
    <name type="scientific">Occultella gossypii</name>
    <dbReference type="NCBI Taxonomy" id="2800820"/>
    <lineage>
        <taxon>Bacteria</taxon>
        <taxon>Bacillati</taxon>
        <taxon>Actinomycetota</taxon>
        <taxon>Actinomycetes</taxon>
        <taxon>Micrococcales</taxon>
        <taxon>Ruaniaceae</taxon>
        <taxon>Occultella</taxon>
    </lineage>
</organism>
<proteinExistence type="predicted"/>
<keyword evidence="1" id="KW-0472">Membrane</keyword>
<dbReference type="InterPro" id="IPR006938">
    <property type="entry name" value="DUF624"/>
</dbReference>
<name>A0ABS7SCG5_9MICO</name>
<feature type="transmembrane region" description="Helical" evidence="1">
    <location>
        <begin position="153"/>
        <end position="178"/>
    </location>
</feature>
<feature type="transmembrane region" description="Helical" evidence="1">
    <location>
        <begin position="184"/>
        <end position="204"/>
    </location>
</feature>
<accession>A0ABS7SCG5</accession>
<protein>
    <submittedName>
        <fullName evidence="2">DUF624 domain-containing protein</fullName>
    </submittedName>
</protein>
<evidence type="ECO:0000313" key="2">
    <source>
        <dbReference type="EMBL" id="MBZ2197440.1"/>
    </source>
</evidence>
<dbReference type="Pfam" id="PF04854">
    <property type="entry name" value="DUF624"/>
    <property type="match status" value="1"/>
</dbReference>
<feature type="transmembrane region" description="Helical" evidence="1">
    <location>
        <begin position="86"/>
        <end position="107"/>
    </location>
</feature>
<feature type="transmembrane region" description="Helical" evidence="1">
    <location>
        <begin position="113"/>
        <end position="133"/>
    </location>
</feature>